<keyword evidence="1" id="KW-0175">Coiled coil</keyword>
<reference evidence="2" key="1">
    <citation type="journal article" date="2018" name="Genome Res.">
        <title>The genomic architecture and molecular evolution of ant odorant receptors.</title>
        <authorList>
            <person name="McKenzie S.K."/>
            <person name="Kronauer D.J.C."/>
        </authorList>
    </citation>
    <scope>NUCLEOTIDE SEQUENCE [LARGE SCALE GENOMIC DNA]</scope>
    <source>
        <strain evidence="2">Clonal line C1</strain>
    </source>
</reference>
<sequence length="165" mass="19313">MAEKLHACLVQYFARLEKLNHKWQELSKNAEIPLMALANQAEQFRSIITNPSTESTENAMHKEMLERFIFNILMRMEDEVRLLLNILTQFNDANQNLKNYLDNLENARSKISLKDEATQELINGTPHRPRLNMLLIWASLQKLNMSNLNALQKRLQQFSIKKSSM</sequence>
<organism evidence="2">
    <name type="scientific">Ooceraea biroi</name>
    <name type="common">Clonal raider ant</name>
    <name type="synonym">Cerapachys biroi</name>
    <dbReference type="NCBI Taxonomy" id="2015173"/>
    <lineage>
        <taxon>Eukaryota</taxon>
        <taxon>Metazoa</taxon>
        <taxon>Ecdysozoa</taxon>
        <taxon>Arthropoda</taxon>
        <taxon>Hexapoda</taxon>
        <taxon>Insecta</taxon>
        <taxon>Pterygota</taxon>
        <taxon>Neoptera</taxon>
        <taxon>Endopterygota</taxon>
        <taxon>Hymenoptera</taxon>
        <taxon>Apocrita</taxon>
        <taxon>Aculeata</taxon>
        <taxon>Formicoidea</taxon>
        <taxon>Formicidae</taxon>
        <taxon>Dorylinae</taxon>
        <taxon>Ooceraea</taxon>
    </lineage>
</organism>
<proteinExistence type="predicted"/>
<feature type="coiled-coil region" evidence="1">
    <location>
        <begin position="87"/>
        <end position="117"/>
    </location>
</feature>
<comment type="caution">
    <text evidence="2">The sequence shown here is derived from an EMBL/GenBank/DDBJ whole genome shotgun (WGS) entry which is preliminary data.</text>
</comment>
<protein>
    <submittedName>
        <fullName evidence="2">Uncharacterized protein</fullName>
    </submittedName>
</protein>
<dbReference type="Proteomes" id="UP000279307">
    <property type="component" value="Chromosome 8"/>
</dbReference>
<dbReference type="OrthoDB" id="6605214at2759"/>
<dbReference type="EMBL" id="QOIP01000008">
    <property type="protein sequence ID" value="RLU19588.1"/>
    <property type="molecule type" value="Genomic_DNA"/>
</dbReference>
<evidence type="ECO:0000313" key="2">
    <source>
        <dbReference type="EMBL" id="RLU19588.1"/>
    </source>
</evidence>
<evidence type="ECO:0000256" key="1">
    <source>
        <dbReference type="SAM" id="Coils"/>
    </source>
</evidence>
<dbReference type="AlphaFoldDB" id="A0A3L8DIC4"/>
<gene>
    <name evidence="2" type="ORF">DMN91_008145</name>
</gene>
<name>A0A3L8DIC4_OOCBI</name>
<accession>A0A3L8DIC4</accession>
<reference evidence="2" key="2">
    <citation type="submission" date="2018-07" db="EMBL/GenBank/DDBJ databases">
        <authorList>
            <person name="Mckenzie S.K."/>
            <person name="Kronauer D.J.C."/>
        </authorList>
    </citation>
    <scope>NUCLEOTIDE SEQUENCE</scope>
    <source>
        <strain evidence="2">Clonal line C1</strain>
    </source>
</reference>